<reference evidence="3 4" key="1">
    <citation type="submission" date="2016-10" db="EMBL/GenBank/DDBJ databases">
        <authorList>
            <person name="de Groot N.N."/>
        </authorList>
    </citation>
    <scope>NUCLEOTIDE SEQUENCE [LARGE SCALE GENOMIC DNA]</scope>
    <source>
        <strain evidence="3 4">DSM 9179</strain>
    </source>
</reference>
<name>A0A1I0NLH7_9FIRM</name>
<dbReference type="InterPro" id="IPR009060">
    <property type="entry name" value="UBA-like_sf"/>
</dbReference>
<evidence type="ECO:0008006" key="5">
    <source>
        <dbReference type="Google" id="ProtNLM"/>
    </source>
</evidence>
<accession>A0A1I0NLH7</accession>
<evidence type="ECO:0000313" key="4">
    <source>
        <dbReference type="Proteomes" id="UP000199701"/>
    </source>
</evidence>
<dbReference type="AlphaFoldDB" id="A0A1I0NLH7"/>
<evidence type="ECO:0000256" key="2">
    <source>
        <dbReference type="SAM" id="Phobius"/>
    </source>
</evidence>
<keyword evidence="2" id="KW-0812">Transmembrane</keyword>
<feature type="region of interest" description="Disordered" evidence="1">
    <location>
        <begin position="47"/>
        <end position="71"/>
    </location>
</feature>
<protein>
    <recommendedName>
        <fullName evidence="5">DUF4342 domain-containing protein</fullName>
    </recommendedName>
</protein>
<sequence length="177" mass="20085">MDQFEKVEKLREKANVSYEEAKEALEANDWNILDAMVYLEKEGKVNGPKATSYTTNGEDDTSTHNSTSYSSNDTSFGEIIGKFFSWCGKVIKKGNENSFQIERNNEKPVCIPVTVFVLFVIFIFWVTIPLLVIGLFFGFKYSFRGPDVDRKPVNDFMDKASETAENIKGDFKSGLNK</sequence>
<keyword evidence="2" id="KW-1133">Transmembrane helix</keyword>
<dbReference type="EMBL" id="FOJI01000003">
    <property type="protein sequence ID" value="SEW02134.1"/>
    <property type="molecule type" value="Genomic_DNA"/>
</dbReference>
<evidence type="ECO:0000256" key="1">
    <source>
        <dbReference type="SAM" id="MobiDB-lite"/>
    </source>
</evidence>
<dbReference type="Proteomes" id="UP000199701">
    <property type="component" value="Unassembled WGS sequence"/>
</dbReference>
<keyword evidence="4" id="KW-1185">Reference proteome</keyword>
<dbReference type="OrthoDB" id="3183239at2"/>
<dbReference type="Gene3D" id="1.10.8.10">
    <property type="entry name" value="DNA helicase RuvA subunit, C-terminal domain"/>
    <property type="match status" value="1"/>
</dbReference>
<evidence type="ECO:0000313" key="3">
    <source>
        <dbReference type="EMBL" id="SEW02134.1"/>
    </source>
</evidence>
<organism evidence="3 4">
    <name type="scientific">[Clostridium] fimetarium</name>
    <dbReference type="NCBI Taxonomy" id="99656"/>
    <lineage>
        <taxon>Bacteria</taxon>
        <taxon>Bacillati</taxon>
        <taxon>Bacillota</taxon>
        <taxon>Clostridia</taxon>
        <taxon>Lachnospirales</taxon>
        <taxon>Lachnospiraceae</taxon>
    </lineage>
</organism>
<feature type="transmembrane region" description="Helical" evidence="2">
    <location>
        <begin position="113"/>
        <end position="137"/>
    </location>
</feature>
<keyword evidence="2" id="KW-0472">Membrane</keyword>
<dbReference type="CDD" id="cd14360">
    <property type="entry name" value="UBA_NAC_like_bac"/>
    <property type="match status" value="1"/>
</dbReference>
<dbReference type="STRING" id="99656.SAMN05421659_103197"/>
<proteinExistence type="predicted"/>
<dbReference type="RefSeq" id="WP_092451356.1">
    <property type="nucleotide sequence ID" value="NZ_FOJI01000003.1"/>
</dbReference>
<gene>
    <name evidence="3" type="ORF">SAMN05421659_103197</name>
</gene>
<dbReference type="SUPFAM" id="SSF46934">
    <property type="entry name" value="UBA-like"/>
    <property type="match status" value="1"/>
</dbReference>